<comment type="caution">
    <text evidence="10">The sequence shown here is derived from an EMBL/GenBank/DDBJ whole genome shotgun (WGS) entry which is preliminary data.</text>
</comment>
<feature type="compositionally biased region" description="Low complexity" evidence="7">
    <location>
        <begin position="128"/>
        <end position="138"/>
    </location>
</feature>
<evidence type="ECO:0000256" key="1">
    <source>
        <dbReference type="ARBA" id="ARBA00007074"/>
    </source>
</evidence>
<evidence type="ECO:0000256" key="7">
    <source>
        <dbReference type="SAM" id="MobiDB-lite"/>
    </source>
</evidence>
<keyword evidence="4" id="KW-0677">Repeat</keyword>
<dbReference type="PANTHER" id="PTHR47360">
    <property type="entry name" value="MUREIN DD-ENDOPEPTIDASE MEPS/MUREIN LD-CARBOXYPEPTIDASE"/>
    <property type="match status" value="1"/>
</dbReference>
<feature type="domain" description="LysM" evidence="8">
    <location>
        <begin position="1"/>
        <end position="42"/>
    </location>
</feature>
<feature type="domain" description="LysM" evidence="8">
    <location>
        <begin position="66"/>
        <end position="110"/>
    </location>
</feature>
<keyword evidence="5" id="KW-0378">Hydrolase</keyword>
<dbReference type="PROSITE" id="PS51782">
    <property type="entry name" value="LYSM"/>
    <property type="match status" value="2"/>
</dbReference>
<evidence type="ECO:0000256" key="6">
    <source>
        <dbReference type="ARBA" id="ARBA00022807"/>
    </source>
</evidence>
<keyword evidence="6" id="KW-0788">Thiol protease</keyword>
<dbReference type="InterPro" id="IPR052062">
    <property type="entry name" value="Murein_DD/LD_carboxypeptidase"/>
</dbReference>
<evidence type="ECO:0000256" key="4">
    <source>
        <dbReference type="ARBA" id="ARBA00022737"/>
    </source>
</evidence>
<keyword evidence="2" id="KW-0645">Protease</keyword>
<evidence type="ECO:0000256" key="2">
    <source>
        <dbReference type="ARBA" id="ARBA00022670"/>
    </source>
</evidence>
<dbReference type="SUPFAM" id="SSF54001">
    <property type="entry name" value="Cysteine proteinases"/>
    <property type="match status" value="1"/>
</dbReference>
<keyword evidence="11" id="KW-1185">Reference proteome</keyword>
<reference evidence="10 11" key="1">
    <citation type="submission" date="2018-03" db="EMBL/GenBank/DDBJ databases">
        <title>Draft genome of Deinococcus sp. OD32.</title>
        <authorList>
            <person name="Wang X.-P."/>
            <person name="Du Z.-J."/>
        </authorList>
    </citation>
    <scope>NUCLEOTIDE SEQUENCE [LARGE SCALE GENOMIC DNA]</scope>
    <source>
        <strain evidence="10 11">OD32</strain>
    </source>
</reference>
<dbReference type="InterPro" id="IPR018392">
    <property type="entry name" value="LysM"/>
</dbReference>
<accession>A0A2T3W964</accession>
<dbReference type="PROSITE" id="PS51935">
    <property type="entry name" value="NLPC_P60"/>
    <property type="match status" value="1"/>
</dbReference>
<dbReference type="AlphaFoldDB" id="A0A2T3W964"/>
<evidence type="ECO:0000313" key="10">
    <source>
        <dbReference type="EMBL" id="PTA68439.1"/>
    </source>
</evidence>
<protein>
    <submittedName>
        <fullName evidence="10">Peptidoglycan endopeptidase</fullName>
    </submittedName>
</protein>
<dbReference type="Gene3D" id="3.90.1720.10">
    <property type="entry name" value="endopeptidase domain like (from Nostoc punctiforme)"/>
    <property type="match status" value="1"/>
</dbReference>
<gene>
    <name evidence="10" type="ORF">C8263_07610</name>
</gene>
<evidence type="ECO:0000256" key="3">
    <source>
        <dbReference type="ARBA" id="ARBA00022729"/>
    </source>
</evidence>
<comment type="similarity">
    <text evidence="1">Belongs to the peptidase C40 family.</text>
</comment>
<dbReference type="GO" id="GO:0006508">
    <property type="term" value="P:proteolysis"/>
    <property type="evidence" value="ECO:0007669"/>
    <property type="project" value="UniProtKB-KW"/>
</dbReference>
<dbReference type="GO" id="GO:0008234">
    <property type="term" value="F:cysteine-type peptidase activity"/>
    <property type="evidence" value="ECO:0007669"/>
    <property type="project" value="UniProtKB-KW"/>
</dbReference>
<feature type="region of interest" description="Disordered" evidence="7">
    <location>
        <begin position="128"/>
        <end position="178"/>
    </location>
</feature>
<dbReference type="OrthoDB" id="9808890at2"/>
<dbReference type="Proteomes" id="UP000240317">
    <property type="component" value="Unassembled WGS sequence"/>
</dbReference>
<proteinExistence type="inferred from homology"/>
<dbReference type="SMART" id="SM00257">
    <property type="entry name" value="LysM"/>
    <property type="match status" value="2"/>
</dbReference>
<evidence type="ECO:0000313" key="11">
    <source>
        <dbReference type="Proteomes" id="UP000240317"/>
    </source>
</evidence>
<evidence type="ECO:0000256" key="5">
    <source>
        <dbReference type="ARBA" id="ARBA00022801"/>
    </source>
</evidence>
<dbReference type="Pfam" id="PF00877">
    <property type="entry name" value="NLPC_P60"/>
    <property type="match status" value="1"/>
</dbReference>
<dbReference type="InterPro" id="IPR000064">
    <property type="entry name" value="NLP_P60_dom"/>
</dbReference>
<name>A0A2T3W964_9DEIO</name>
<evidence type="ECO:0000259" key="8">
    <source>
        <dbReference type="PROSITE" id="PS51782"/>
    </source>
</evidence>
<feature type="domain" description="NlpC/P60" evidence="9">
    <location>
        <begin position="183"/>
        <end position="308"/>
    </location>
</feature>
<organism evidence="10 11">
    <name type="scientific">Deinococcus arcticus</name>
    <dbReference type="NCBI Taxonomy" id="2136176"/>
    <lineage>
        <taxon>Bacteria</taxon>
        <taxon>Thermotogati</taxon>
        <taxon>Deinococcota</taxon>
        <taxon>Deinococci</taxon>
        <taxon>Deinococcales</taxon>
        <taxon>Deinococcaceae</taxon>
        <taxon>Deinococcus</taxon>
    </lineage>
</organism>
<evidence type="ECO:0000259" key="9">
    <source>
        <dbReference type="PROSITE" id="PS51935"/>
    </source>
</evidence>
<sequence>MTVQAGDTAYSLARRAGLSVEALLALNGLGAPTLKVGQVLTLRTMPGASAGPVVQAQSLPAAAPALFHTVQAGETLYALARRYGVTVDALLAANRLPVGAVLRAGQVLALPAGAQAPASPVAGAVPVASPAPAASPAGTGVQGSPFVPGGPTPSAPQVQPGAPMPQPGRPTGQAPASAIPVRSAVPDTDWRQAALALLDTPYVYGGTTPRGTDCSGLVLQVFTPLGLSLPRTSADQARAGQAVDQGDLQPGDLVFFDTEGRGRVTHVGIYLGEDQFVSANSYQGRVTVDTLRADRYWGPRYLLARRILTGPLAGR</sequence>
<dbReference type="EMBL" id="PYSV01000006">
    <property type="protein sequence ID" value="PTA68439.1"/>
    <property type="molecule type" value="Genomic_DNA"/>
</dbReference>
<dbReference type="PANTHER" id="PTHR47360:SF1">
    <property type="entry name" value="ENDOPEPTIDASE NLPC-RELATED"/>
    <property type="match status" value="1"/>
</dbReference>
<keyword evidence="3" id="KW-0732">Signal</keyword>
<dbReference type="InterPro" id="IPR038765">
    <property type="entry name" value="Papain-like_cys_pep_sf"/>
</dbReference>
<dbReference type="CDD" id="cd00118">
    <property type="entry name" value="LysM"/>
    <property type="match status" value="2"/>
</dbReference>
<dbReference type="Gene3D" id="3.10.350.10">
    <property type="entry name" value="LysM domain"/>
    <property type="match status" value="2"/>
</dbReference>
<dbReference type="SUPFAM" id="SSF54106">
    <property type="entry name" value="LysM domain"/>
    <property type="match status" value="2"/>
</dbReference>
<dbReference type="Pfam" id="PF01476">
    <property type="entry name" value="LysM"/>
    <property type="match status" value="2"/>
</dbReference>
<dbReference type="InterPro" id="IPR036779">
    <property type="entry name" value="LysM_dom_sf"/>
</dbReference>